<keyword evidence="3" id="KW-1185">Reference proteome</keyword>
<protein>
    <submittedName>
        <fullName evidence="2">ThiF family adenylyltransferase</fullName>
    </submittedName>
</protein>
<accession>A0ABV1KUH0</accession>
<dbReference type="CDD" id="cd00757">
    <property type="entry name" value="ThiF_MoeB_HesA_family"/>
    <property type="match status" value="1"/>
</dbReference>
<dbReference type="EMBL" id="JASKHM010000007">
    <property type="protein sequence ID" value="MEQ4483467.1"/>
    <property type="molecule type" value="Genomic_DNA"/>
</dbReference>
<dbReference type="RefSeq" id="WP_232185801.1">
    <property type="nucleotide sequence ID" value="NZ_JAIOAP010000006.1"/>
</dbReference>
<comment type="caution">
    <text evidence="2">The sequence shown here is derived from an EMBL/GenBank/DDBJ whole genome shotgun (WGS) entry which is preliminary data.</text>
</comment>
<dbReference type="PANTHER" id="PTHR10953">
    <property type="entry name" value="UBIQUITIN-ACTIVATING ENZYME E1"/>
    <property type="match status" value="1"/>
</dbReference>
<reference evidence="2 3" key="1">
    <citation type="journal article" date="2023" name="Genome Announc.">
        <title>Pan-Genome Analyses of the Genus Cohnella and Proposal of the Novel Species Cohnella silvisoli sp. nov., Isolated from Forest Soil.</title>
        <authorList>
            <person name="Wang C."/>
            <person name="Mao L."/>
            <person name="Bao G."/>
            <person name="Zhu H."/>
        </authorList>
    </citation>
    <scope>NUCLEOTIDE SEQUENCE [LARGE SCALE GENOMIC DNA]</scope>
    <source>
        <strain evidence="2 3">NL03-T5-1</strain>
    </source>
</reference>
<dbReference type="InterPro" id="IPR000594">
    <property type="entry name" value="ThiF_NAD_FAD-bd"/>
</dbReference>
<dbReference type="PANTHER" id="PTHR10953:SF102">
    <property type="entry name" value="ADENYLYLTRANSFERASE AND SULFURTRANSFERASE MOCS3"/>
    <property type="match status" value="1"/>
</dbReference>
<organism evidence="2 3">
    <name type="scientific">Cohnella silvisoli</name>
    <dbReference type="NCBI Taxonomy" id="2873699"/>
    <lineage>
        <taxon>Bacteria</taxon>
        <taxon>Bacillati</taxon>
        <taxon>Bacillota</taxon>
        <taxon>Bacilli</taxon>
        <taxon>Bacillales</taxon>
        <taxon>Paenibacillaceae</taxon>
        <taxon>Cohnella</taxon>
    </lineage>
</organism>
<gene>
    <name evidence="2" type="ORF">QJS35_13810</name>
</gene>
<dbReference type="Proteomes" id="UP001493487">
    <property type="component" value="Unassembled WGS sequence"/>
</dbReference>
<dbReference type="Pfam" id="PF00899">
    <property type="entry name" value="ThiF"/>
    <property type="match status" value="1"/>
</dbReference>
<sequence length="348" mass="37428">MTSLSEDSRYARQVRYSAIGETGQARLLQSHAVVVGVGALGCVSANHLARAGVGKLTLIDRDIVDRSNLQRQLLYDEADAANGTPKAIAAASRLKGINSGITIVPHVADLTSFNAEKLLTDSNIIIDGTDNFSVRYLINEVSIKHGIPWIYGGAVGASGMTLTIVPGATPCLSCLFPEPPPGGSLDTCETAGVLSPIVDTIASMQVMEAIKLMTGQPEALRGSLLQIDLWQHQWQSLSVKGARRTACPVCGQRWFEALDGDNGHETMTASLCGRNTVQVSPARPLSLDLQSLDQRFNKAGRTEINPYSLRLHLQDGLTFLLFTDGRALVMGTDDPLRARRTYAELMGE</sequence>
<dbReference type="InterPro" id="IPR045886">
    <property type="entry name" value="ThiF/MoeB/HesA"/>
</dbReference>
<proteinExistence type="predicted"/>
<feature type="domain" description="THIF-type NAD/FAD binding fold" evidence="1">
    <location>
        <begin position="10"/>
        <end position="249"/>
    </location>
</feature>
<dbReference type="GO" id="GO:0016779">
    <property type="term" value="F:nucleotidyltransferase activity"/>
    <property type="evidence" value="ECO:0007669"/>
    <property type="project" value="UniProtKB-KW"/>
</dbReference>
<name>A0ABV1KUH0_9BACL</name>
<evidence type="ECO:0000313" key="3">
    <source>
        <dbReference type="Proteomes" id="UP001493487"/>
    </source>
</evidence>
<keyword evidence="2" id="KW-0548">Nucleotidyltransferase</keyword>
<evidence type="ECO:0000313" key="2">
    <source>
        <dbReference type="EMBL" id="MEQ4483467.1"/>
    </source>
</evidence>
<keyword evidence="2" id="KW-0808">Transferase</keyword>
<dbReference type="SUPFAM" id="SSF69572">
    <property type="entry name" value="Activating enzymes of the ubiquitin-like proteins"/>
    <property type="match status" value="1"/>
</dbReference>
<dbReference type="InterPro" id="IPR035985">
    <property type="entry name" value="Ubiquitin-activating_enz"/>
</dbReference>
<evidence type="ECO:0000259" key="1">
    <source>
        <dbReference type="Pfam" id="PF00899"/>
    </source>
</evidence>
<dbReference type="Gene3D" id="3.40.50.720">
    <property type="entry name" value="NAD(P)-binding Rossmann-like Domain"/>
    <property type="match status" value="1"/>
</dbReference>